<keyword evidence="7" id="KW-1133">Transmembrane helix</keyword>
<keyword evidence="2" id="KW-1003">Cell membrane</keyword>
<evidence type="ECO:0000256" key="5">
    <source>
        <dbReference type="ARBA" id="ARBA00029447"/>
    </source>
</evidence>
<evidence type="ECO:0000256" key="6">
    <source>
        <dbReference type="PROSITE-ProRule" id="PRU00284"/>
    </source>
</evidence>
<keyword evidence="4 6" id="KW-0807">Transducer</keyword>
<dbReference type="PANTHER" id="PTHR32089">
    <property type="entry name" value="METHYL-ACCEPTING CHEMOTAXIS PROTEIN MCPB"/>
    <property type="match status" value="1"/>
</dbReference>
<dbReference type="CDD" id="cd11386">
    <property type="entry name" value="MCP_signal"/>
    <property type="match status" value="1"/>
</dbReference>
<keyword evidence="7" id="KW-0812">Transmembrane</keyword>
<dbReference type="GO" id="GO:0007165">
    <property type="term" value="P:signal transduction"/>
    <property type="evidence" value="ECO:0007669"/>
    <property type="project" value="UniProtKB-KW"/>
</dbReference>
<dbReference type="CDD" id="cd06225">
    <property type="entry name" value="HAMP"/>
    <property type="match status" value="1"/>
</dbReference>
<feature type="domain" description="Methyl-accepting transducer" evidence="8">
    <location>
        <begin position="277"/>
        <end position="527"/>
    </location>
</feature>
<dbReference type="Proteomes" id="UP000270219">
    <property type="component" value="Unassembled WGS sequence"/>
</dbReference>
<organism evidence="10 11">
    <name type="scientific">Oceanobacillus piezotolerans</name>
    <dbReference type="NCBI Taxonomy" id="2448030"/>
    <lineage>
        <taxon>Bacteria</taxon>
        <taxon>Bacillati</taxon>
        <taxon>Bacillota</taxon>
        <taxon>Bacilli</taxon>
        <taxon>Bacillales</taxon>
        <taxon>Bacillaceae</taxon>
        <taxon>Oceanobacillus</taxon>
    </lineage>
</organism>
<dbReference type="AlphaFoldDB" id="A0A498D9N5"/>
<evidence type="ECO:0000256" key="7">
    <source>
        <dbReference type="SAM" id="Phobius"/>
    </source>
</evidence>
<protein>
    <submittedName>
        <fullName evidence="10">Methyl-accepting chemotaxis protein</fullName>
    </submittedName>
</protein>
<dbReference type="Gene3D" id="6.10.340.10">
    <property type="match status" value="1"/>
</dbReference>
<comment type="caution">
    <text evidence="10">The sequence shown here is derived from an EMBL/GenBank/DDBJ whole genome shotgun (WGS) entry which is preliminary data.</text>
</comment>
<sequence>MRKLFNFKSVKTKILLGFSIVILFVVLLSAINIYSTNKITNNLKDLKEQQSLLIVGEELALDMSEKTSLLRGYLVERDASYRDEYFEASEASIALKDEILKIDNSKQINELIDKRVEYGELANQVVEEIENGNEEKAMDLLEDQVKPLNEELIEEFTNLANERETAIQKLTQEIFESGQSMNFTGMVAAIIAIVLGIILAIFTSESITRPIRNVMNQMKAIANGELNSPPLQTNSRDEVAQLVTSTNKMKENIRNLMMKIHDVSNTVTIYSEELSQSAREAKTGSEQISVTMDELATGSATQASSTTELSSMMVGFTQQIEEVSENGDQMQTESVRVLEMTNEGRQLMNTSMNQMENIDSIVQESVNKVQGLEVHSQEISKLVFVIRDVAEQTNLLALNAAIEAARAGEHGRGFAVVADEVRKLAEQVATSVTDITHIVNSIQNEVKVVTESLQSGYQEVEKGTDQIKLTGTTFNGINESMKKMADNINFITGNLSNFTASSQEMNSSIQEIAAISEESAAGIEQTSASSQQSSISMEEIAGSAEELAGLAEELNGLIGQFKL</sequence>
<evidence type="ECO:0000259" key="9">
    <source>
        <dbReference type="PROSITE" id="PS50885"/>
    </source>
</evidence>
<accession>A0A498D9N5</accession>
<evidence type="ECO:0000256" key="1">
    <source>
        <dbReference type="ARBA" id="ARBA00004236"/>
    </source>
</evidence>
<dbReference type="PROSITE" id="PS50111">
    <property type="entry name" value="CHEMOTAXIS_TRANSDUC_2"/>
    <property type="match status" value="1"/>
</dbReference>
<dbReference type="RefSeq" id="WP_121524798.1">
    <property type="nucleotide sequence ID" value="NZ_RCHR01000009.1"/>
</dbReference>
<keyword evidence="11" id="KW-1185">Reference proteome</keyword>
<reference evidence="10 11" key="1">
    <citation type="submission" date="2018-10" db="EMBL/GenBank/DDBJ databases">
        <title>Oceanobacillus sp. YLB-02 draft genome.</title>
        <authorList>
            <person name="Yu L."/>
        </authorList>
    </citation>
    <scope>NUCLEOTIDE SEQUENCE [LARGE SCALE GENOMIC DNA]</scope>
    <source>
        <strain evidence="10 11">YLB-02</strain>
    </source>
</reference>
<evidence type="ECO:0000256" key="3">
    <source>
        <dbReference type="ARBA" id="ARBA00023136"/>
    </source>
</evidence>
<dbReference type="SUPFAM" id="SSF58104">
    <property type="entry name" value="Methyl-accepting chemotaxis protein (MCP) signaling domain"/>
    <property type="match status" value="1"/>
</dbReference>
<dbReference type="SMART" id="SM00304">
    <property type="entry name" value="HAMP"/>
    <property type="match status" value="1"/>
</dbReference>
<evidence type="ECO:0000256" key="2">
    <source>
        <dbReference type="ARBA" id="ARBA00022475"/>
    </source>
</evidence>
<dbReference type="Pfam" id="PF12729">
    <property type="entry name" value="4HB_MCP_1"/>
    <property type="match status" value="1"/>
</dbReference>
<evidence type="ECO:0000259" key="8">
    <source>
        <dbReference type="PROSITE" id="PS50111"/>
    </source>
</evidence>
<comment type="similarity">
    <text evidence="5">Belongs to the methyl-accepting chemotaxis (MCP) protein family.</text>
</comment>
<evidence type="ECO:0000313" key="11">
    <source>
        <dbReference type="Proteomes" id="UP000270219"/>
    </source>
</evidence>
<dbReference type="OrthoDB" id="2168386at2"/>
<keyword evidence="3 7" id="KW-0472">Membrane</keyword>
<dbReference type="InterPro" id="IPR003660">
    <property type="entry name" value="HAMP_dom"/>
</dbReference>
<comment type="subcellular location">
    <subcellularLocation>
        <location evidence="1">Cell membrane</location>
    </subcellularLocation>
</comment>
<dbReference type="GO" id="GO:0005886">
    <property type="term" value="C:plasma membrane"/>
    <property type="evidence" value="ECO:0007669"/>
    <property type="project" value="UniProtKB-SubCell"/>
</dbReference>
<evidence type="ECO:0000313" key="10">
    <source>
        <dbReference type="EMBL" id="RLL41136.1"/>
    </source>
</evidence>
<feature type="transmembrane region" description="Helical" evidence="7">
    <location>
        <begin position="183"/>
        <end position="202"/>
    </location>
</feature>
<dbReference type="Gene3D" id="1.10.287.950">
    <property type="entry name" value="Methyl-accepting chemotaxis protein"/>
    <property type="match status" value="1"/>
</dbReference>
<feature type="domain" description="HAMP" evidence="9">
    <location>
        <begin position="205"/>
        <end position="258"/>
    </location>
</feature>
<dbReference type="InterPro" id="IPR004089">
    <property type="entry name" value="MCPsignal_dom"/>
</dbReference>
<dbReference type="Pfam" id="PF00015">
    <property type="entry name" value="MCPsignal"/>
    <property type="match status" value="1"/>
</dbReference>
<dbReference type="InterPro" id="IPR024478">
    <property type="entry name" value="HlyB_4HB_MCP"/>
</dbReference>
<dbReference type="SMART" id="SM00283">
    <property type="entry name" value="MA"/>
    <property type="match status" value="1"/>
</dbReference>
<evidence type="ECO:0000256" key="4">
    <source>
        <dbReference type="ARBA" id="ARBA00023224"/>
    </source>
</evidence>
<dbReference type="PANTHER" id="PTHR32089:SF114">
    <property type="entry name" value="METHYL-ACCEPTING CHEMOTAXIS PROTEIN MCPB"/>
    <property type="match status" value="1"/>
</dbReference>
<name>A0A498D9N5_9BACI</name>
<dbReference type="EMBL" id="RCHR01000009">
    <property type="protein sequence ID" value="RLL41136.1"/>
    <property type="molecule type" value="Genomic_DNA"/>
</dbReference>
<gene>
    <name evidence="10" type="ORF">D8M04_18005</name>
</gene>
<dbReference type="PROSITE" id="PS50885">
    <property type="entry name" value="HAMP"/>
    <property type="match status" value="1"/>
</dbReference>
<proteinExistence type="inferred from homology"/>
<dbReference type="Pfam" id="PF00672">
    <property type="entry name" value="HAMP"/>
    <property type="match status" value="1"/>
</dbReference>